<organism evidence="1 2">
    <name type="scientific">Tianweitania sediminis</name>
    <dbReference type="NCBI Taxonomy" id="1502156"/>
    <lineage>
        <taxon>Bacteria</taxon>
        <taxon>Pseudomonadati</taxon>
        <taxon>Pseudomonadota</taxon>
        <taxon>Alphaproteobacteria</taxon>
        <taxon>Hyphomicrobiales</taxon>
        <taxon>Phyllobacteriaceae</taxon>
        <taxon>Tianweitania</taxon>
    </lineage>
</organism>
<dbReference type="AlphaFoldDB" id="A0A8J7RFQ9"/>
<name>A0A8J7RFQ9_9HYPH</name>
<dbReference type="InterPro" id="IPR007362">
    <property type="entry name" value="DUF429"/>
</dbReference>
<evidence type="ECO:0000313" key="1">
    <source>
        <dbReference type="EMBL" id="MBP0437621.1"/>
    </source>
</evidence>
<dbReference type="Proteomes" id="UP000666240">
    <property type="component" value="Unassembled WGS sequence"/>
</dbReference>
<gene>
    <name evidence="1" type="ORF">J5Y06_03000</name>
</gene>
<proteinExistence type="predicted"/>
<protein>
    <submittedName>
        <fullName evidence="1">DUF429 domain-containing protein</fullName>
    </submittedName>
</protein>
<dbReference type="Pfam" id="PF04250">
    <property type="entry name" value="DUF429"/>
    <property type="match status" value="1"/>
</dbReference>
<keyword evidence="2" id="KW-1185">Reference proteome</keyword>
<reference evidence="1" key="1">
    <citation type="submission" date="2021-03" db="EMBL/GenBank/DDBJ databases">
        <title>Genome sequencing and assembly of Tianweitania sediminis.</title>
        <authorList>
            <person name="Chhetri G."/>
        </authorList>
    </citation>
    <scope>NUCLEOTIDE SEQUENCE</scope>
    <source>
        <strain evidence="1">Z8</strain>
    </source>
</reference>
<comment type="caution">
    <text evidence="1">The sequence shown here is derived from an EMBL/GenBank/DDBJ whole genome shotgun (WGS) entry which is preliminary data.</text>
</comment>
<sequence length="257" mass="27319">MADAEAPVFVGVDGCRGGWIAVADHGQDPPRVEIFPTFPALIAAAGNTAIVAIDMPIGLPATIGREGRGPEKAVRLKLGSRRSSVFSVPSRAAIFAGADMPASGPGRLSAHRYACEVARQTSDPPRAVSIQAFGLFAKIREVDAAVTRDGRVASRVHEAHPELAFATLNGGTPMRHPKKKAGRLHLPGLAERRALLLRAGVSEAFFAEPLPKGAGEDDRLDALVLMLVARRIWYGEAVSHPDPPLTDERGLRIAIWA</sequence>
<evidence type="ECO:0000313" key="2">
    <source>
        <dbReference type="Proteomes" id="UP000666240"/>
    </source>
</evidence>
<accession>A0A8J7RFQ9</accession>
<dbReference type="EMBL" id="JAGIYY010000001">
    <property type="protein sequence ID" value="MBP0437621.1"/>
    <property type="molecule type" value="Genomic_DNA"/>
</dbReference>